<dbReference type="Gene3D" id="1.10.287.770">
    <property type="entry name" value="YojJ-like"/>
    <property type="match status" value="1"/>
</dbReference>
<dbReference type="PRINTS" id="PR01078">
    <property type="entry name" value="AMINACHANNEL"/>
</dbReference>
<keyword evidence="7" id="KW-0915">Sodium</keyword>
<name>T1E1P4_CUPSA</name>
<keyword evidence="5 12" id="KW-0812">Transmembrane</keyword>
<evidence type="ECO:0000256" key="11">
    <source>
        <dbReference type="ARBA" id="ARBA00023303"/>
    </source>
</evidence>
<keyword evidence="11 12" id="KW-0407">Ion channel</keyword>
<dbReference type="AlphaFoldDB" id="T1E1P4"/>
<evidence type="ECO:0000256" key="5">
    <source>
        <dbReference type="ARBA" id="ARBA00022692"/>
    </source>
</evidence>
<evidence type="ECO:0000256" key="8">
    <source>
        <dbReference type="ARBA" id="ARBA00023065"/>
    </source>
</evidence>
<proteinExistence type="evidence at transcript level"/>
<keyword evidence="9 13" id="KW-0472">Membrane</keyword>
<evidence type="ECO:0000256" key="7">
    <source>
        <dbReference type="ARBA" id="ARBA00023053"/>
    </source>
</evidence>
<evidence type="ECO:0000256" key="13">
    <source>
        <dbReference type="SAM" id="Phobius"/>
    </source>
</evidence>
<dbReference type="PANTHER" id="PTHR11690:SF248">
    <property type="entry name" value="PICKPOCKET 17, ISOFORM A"/>
    <property type="match status" value="1"/>
</dbReference>
<dbReference type="InterPro" id="IPR001873">
    <property type="entry name" value="ENaC"/>
</dbReference>
<evidence type="ECO:0000256" key="2">
    <source>
        <dbReference type="ARBA" id="ARBA00007193"/>
    </source>
</evidence>
<keyword evidence="8 12" id="KW-0406">Ion transport</keyword>
<dbReference type="PANTHER" id="PTHR11690">
    <property type="entry name" value="AMILORIDE-SENSITIVE SODIUM CHANNEL-RELATED"/>
    <property type="match status" value="1"/>
</dbReference>
<keyword evidence="3 12" id="KW-0813">Transport</keyword>
<protein>
    <submittedName>
        <fullName evidence="14">Putative degenerin</fullName>
    </submittedName>
</protein>
<dbReference type="EMBL" id="GAKT01000105">
    <property type="protein sequence ID" value="JAA92957.1"/>
    <property type="molecule type" value="mRNA"/>
</dbReference>
<comment type="similarity">
    <text evidence="2 12">Belongs to the amiloride-sensitive sodium channel (TC 1.A.6) family.</text>
</comment>
<sequence length="457" mass="53008">MEEKQSPEDPQTKGRSPVRSYASRVFQESSVGMVSSLAQTSSTRRRVFKVLALIACLTGFLYQTGQFLAVVFRYPTSVDIDIIRPEMLTVPGFTFCDNNGINRRIFCEKFPEHCREPDEAFCKKFEYYCDGNRSLVPKKEYYTLSSSLSVEEMAVLNVNLTDFVNVLDWGETGEVNGPFLRSRNFLHPNFLCYSLHDRVNSSLSPQLTEKNDLVKEAVNKLEFYVRPHDTFLPGNRPGILFAVHSPFQAVNPFETGIFMKPGRTYMLFVSMEEEILMQEPYDTNCVNYTEMWEKNGRAGPRLQDMCKQDCLADISMQCFNCVLPFIHFPRTERHCTEDDTEPHSCPDNLEELLEGCRLKCRDDCRRIKYSYNVQERFSPDFDSDDEIDSKHDHTIKVEVFLEGDEIIVLKHSPKYMIVEVFSNIGGFIGCWLGINLLDITDIFEGFFRIFRYSFKRR</sequence>
<evidence type="ECO:0000256" key="3">
    <source>
        <dbReference type="ARBA" id="ARBA00022448"/>
    </source>
</evidence>
<reference evidence="14" key="1">
    <citation type="submission" date="2013-06" db="EMBL/GenBank/DDBJ databases">
        <title>Upstream open reading frames and Kozak regions of a set of assembled transcriptome sequences from the spider Cupiennius salei.</title>
        <authorList>
            <person name="French A.S."/>
            <person name="Li A.W."/>
            <person name="Meisner S."/>
            <person name="Torkkeli P.H."/>
        </authorList>
    </citation>
    <scope>NUCLEOTIDE SEQUENCE</scope>
    <source>
        <tissue evidence="14">Leg hypodermis</tissue>
    </source>
</reference>
<accession>T1E1P4</accession>
<evidence type="ECO:0000256" key="1">
    <source>
        <dbReference type="ARBA" id="ARBA00004141"/>
    </source>
</evidence>
<evidence type="ECO:0000313" key="14">
    <source>
        <dbReference type="EMBL" id="JAA92957.1"/>
    </source>
</evidence>
<keyword evidence="4 12" id="KW-0894">Sodium channel</keyword>
<evidence type="ECO:0000256" key="6">
    <source>
        <dbReference type="ARBA" id="ARBA00022989"/>
    </source>
</evidence>
<keyword evidence="10 12" id="KW-0739">Sodium transport</keyword>
<dbReference type="GO" id="GO:0005886">
    <property type="term" value="C:plasma membrane"/>
    <property type="evidence" value="ECO:0007669"/>
    <property type="project" value="TreeGrafter"/>
</dbReference>
<dbReference type="GO" id="GO:0015280">
    <property type="term" value="F:ligand-gated sodium channel activity"/>
    <property type="evidence" value="ECO:0007669"/>
    <property type="project" value="TreeGrafter"/>
</dbReference>
<keyword evidence="6 13" id="KW-1133">Transmembrane helix</keyword>
<dbReference type="Pfam" id="PF00858">
    <property type="entry name" value="ASC"/>
    <property type="match status" value="1"/>
</dbReference>
<evidence type="ECO:0000256" key="10">
    <source>
        <dbReference type="ARBA" id="ARBA00023201"/>
    </source>
</evidence>
<comment type="subcellular location">
    <subcellularLocation>
        <location evidence="1">Membrane</location>
        <topology evidence="1">Multi-pass membrane protein</topology>
    </subcellularLocation>
</comment>
<evidence type="ECO:0000256" key="4">
    <source>
        <dbReference type="ARBA" id="ARBA00022461"/>
    </source>
</evidence>
<feature type="transmembrane region" description="Helical" evidence="13">
    <location>
        <begin position="50"/>
        <end position="72"/>
    </location>
</feature>
<evidence type="ECO:0000256" key="12">
    <source>
        <dbReference type="RuleBase" id="RU000679"/>
    </source>
</evidence>
<evidence type="ECO:0000256" key="9">
    <source>
        <dbReference type="ARBA" id="ARBA00023136"/>
    </source>
</evidence>
<organism evidence="14">
    <name type="scientific">Cupiennius salei</name>
    <name type="common">American wandering spider</name>
    <dbReference type="NCBI Taxonomy" id="6928"/>
    <lineage>
        <taxon>Eukaryota</taxon>
        <taxon>Metazoa</taxon>
        <taxon>Ecdysozoa</taxon>
        <taxon>Arthropoda</taxon>
        <taxon>Chelicerata</taxon>
        <taxon>Arachnida</taxon>
        <taxon>Araneae</taxon>
        <taxon>Araneomorphae</taxon>
        <taxon>Entelegynae</taxon>
        <taxon>Lycosoidea</taxon>
        <taxon>Ctenidae</taxon>
        <taxon>Cupiennius</taxon>
    </lineage>
</organism>